<dbReference type="Proteomes" id="UP000220133">
    <property type="component" value="Chromosome"/>
</dbReference>
<accession>A0A291QTP3</accession>
<protein>
    <submittedName>
        <fullName evidence="1">Uncharacterized protein</fullName>
    </submittedName>
</protein>
<keyword evidence="2" id="KW-1185">Reference proteome</keyword>
<dbReference type="RefSeq" id="WP_098193687.1">
    <property type="nucleotide sequence ID" value="NZ_CP023777.1"/>
</dbReference>
<dbReference type="OrthoDB" id="679586at2"/>
<proteinExistence type="predicted"/>
<gene>
    <name evidence="1" type="ORF">COR50_09035</name>
</gene>
<sequence length="90" mass="10726">MQKKFCCTRLQVRHEVAREIGLNFRIVIADTVLQFDKSRVYRFYFTAGYHATDTDITLMNIRYCPFCGMDLFAFYKDEGYVNERETPLFS</sequence>
<organism evidence="1 2">
    <name type="scientific">Chitinophaga caeni</name>
    <dbReference type="NCBI Taxonomy" id="2029983"/>
    <lineage>
        <taxon>Bacteria</taxon>
        <taxon>Pseudomonadati</taxon>
        <taxon>Bacteroidota</taxon>
        <taxon>Chitinophagia</taxon>
        <taxon>Chitinophagales</taxon>
        <taxon>Chitinophagaceae</taxon>
        <taxon>Chitinophaga</taxon>
    </lineage>
</organism>
<name>A0A291QTP3_9BACT</name>
<dbReference type="EMBL" id="CP023777">
    <property type="protein sequence ID" value="ATL47305.1"/>
    <property type="molecule type" value="Genomic_DNA"/>
</dbReference>
<dbReference type="AlphaFoldDB" id="A0A291QTP3"/>
<reference evidence="1 2" key="1">
    <citation type="submission" date="2017-10" db="EMBL/GenBank/DDBJ databases">
        <title>Paenichitinophaga pekingensis gen. nov., sp. nov., isolated from activated sludge.</title>
        <authorList>
            <person name="Jin D."/>
            <person name="Kong X."/>
            <person name="Deng Y."/>
            <person name="Bai Z."/>
        </authorList>
    </citation>
    <scope>NUCLEOTIDE SEQUENCE [LARGE SCALE GENOMIC DNA]</scope>
    <source>
        <strain evidence="1 2">13</strain>
    </source>
</reference>
<evidence type="ECO:0000313" key="1">
    <source>
        <dbReference type="EMBL" id="ATL47305.1"/>
    </source>
</evidence>
<dbReference type="KEGG" id="cbae:COR50_09035"/>
<evidence type="ECO:0000313" key="2">
    <source>
        <dbReference type="Proteomes" id="UP000220133"/>
    </source>
</evidence>